<evidence type="ECO:0000256" key="3">
    <source>
        <dbReference type="ARBA" id="ARBA00022723"/>
    </source>
</evidence>
<evidence type="ECO:0000256" key="6">
    <source>
        <dbReference type="ARBA" id="ARBA00023098"/>
    </source>
</evidence>
<dbReference type="Gene3D" id="3.90.470.20">
    <property type="entry name" value="4'-phosphopantetheinyl transferase domain"/>
    <property type="match status" value="1"/>
</dbReference>
<comment type="function">
    <text evidence="8">Transfers the 4'-phosphopantetheine moiety from coenzyme A to a Ser of acyl-carrier-protein.</text>
</comment>
<keyword evidence="7 8" id="KW-0275">Fatty acid biosynthesis</keyword>
<dbReference type="EC" id="2.7.8.7" evidence="8"/>
<comment type="catalytic activity">
    <reaction evidence="8">
        <text>apo-[ACP] + CoA = holo-[ACP] + adenosine 3',5'-bisphosphate + H(+)</text>
        <dbReference type="Rhea" id="RHEA:12068"/>
        <dbReference type="Rhea" id="RHEA-COMP:9685"/>
        <dbReference type="Rhea" id="RHEA-COMP:9690"/>
        <dbReference type="ChEBI" id="CHEBI:15378"/>
        <dbReference type="ChEBI" id="CHEBI:29999"/>
        <dbReference type="ChEBI" id="CHEBI:57287"/>
        <dbReference type="ChEBI" id="CHEBI:58343"/>
        <dbReference type="ChEBI" id="CHEBI:64479"/>
        <dbReference type="EC" id="2.7.8.7"/>
    </reaction>
</comment>
<evidence type="ECO:0000313" key="10">
    <source>
        <dbReference type="EMBL" id="ADQ15296.1"/>
    </source>
</evidence>
<dbReference type="InterPro" id="IPR008278">
    <property type="entry name" value="4-PPantetheinyl_Trfase_dom"/>
</dbReference>
<keyword evidence="3 8" id="KW-0479">Metal-binding</keyword>
<gene>
    <name evidence="8" type="primary">acpS</name>
    <name evidence="10" type="ordered locus">Halsa_1878</name>
</gene>
<protein>
    <recommendedName>
        <fullName evidence="8">Holo-[acyl-carrier-protein] synthase</fullName>
        <shortName evidence="8">Holo-ACP synthase</shortName>
        <ecNumber evidence="8">2.7.8.7</ecNumber>
    </recommendedName>
    <alternativeName>
        <fullName evidence="8">4'-phosphopantetheinyl transferase AcpS</fullName>
    </alternativeName>
</protein>
<keyword evidence="6 8" id="KW-0443">Lipid metabolism</keyword>
<dbReference type="GO" id="GO:0006633">
    <property type="term" value="P:fatty acid biosynthetic process"/>
    <property type="evidence" value="ECO:0007669"/>
    <property type="project" value="UniProtKB-UniRule"/>
</dbReference>
<evidence type="ECO:0000256" key="5">
    <source>
        <dbReference type="ARBA" id="ARBA00022842"/>
    </source>
</evidence>
<dbReference type="GO" id="GO:0005737">
    <property type="term" value="C:cytoplasm"/>
    <property type="evidence" value="ECO:0007669"/>
    <property type="project" value="UniProtKB-SubCell"/>
</dbReference>
<dbReference type="eggNOG" id="COG0736">
    <property type="taxonomic scope" value="Bacteria"/>
</dbReference>
<dbReference type="InterPro" id="IPR004568">
    <property type="entry name" value="Ppantetheine-prot_Trfase_dom"/>
</dbReference>
<evidence type="ECO:0000256" key="8">
    <source>
        <dbReference type="HAMAP-Rule" id="MF_00101"/>
    </source>
</evidence>
<dbReference type="Proteomes" id="UP000007434">
    <property type="component" value="Chromosome"/>
</dbReference>
<dbReference type="RefSeq" id="WP_013406367.1">
    <property type="nucleotide sequence ID" value="NC_014654.1"/>
</dbReference>
<dbReference type="KEGG" id="has:Halsa_1878"/>
<comment type="subcellular location">
    <subcellularLocation>
        <location evidence="8">Cytoplasm</location>
    </subcellularLocation>
</comment>
<dbReference type="NCBIfam" id="TIGR00556">
    <property type="entry name" value="pantethn_trn"/>
    <property type="match status" value="1"/>
</dbReference>
<reference evidence="10 11" key="1">
    <citation type="submission" date="2010-11" db="EMBL/GenBank/DDBJ databases">
        <title>Complete sequence of Halanaerobium sp. sapolanicus.</title>
        <authorList>
            <consortium name="US DOE Joint Genome Institute"/>
            <person name="Lucas S."/>
            <person name="Copeland A."/>
            <person name="Lapidus A."/>
            <person name="Cheng J.-F."/>
            <person name="Bruce D."/>
            <person name="Goodwin L."/>
            <person name="Pitluck S."/>
            <person name="Davenport K."/>
            <person name="Detter J.C."/>
            <person name="Han C."/>
            <person name="Tapia R."/>
            <person name="Land M."/>
            <person name="Hauser L."/>
            <person name="Jeffries C."/>
            <person name="Kyrpides N."/>
            <person name="Ivanova N."/>
            <person name="Mikhailova N."/>
            <person name="Begemann M.B."/>
            <person name="Mormile M.R."/>
            <person name="Wall J.D."/>
            <person name="Elias D.A."/>
            <person name="Woyke T."/>
        </authorList>
    </citation>
    <scope>NUCLEOTIDE SEQUENCE [LARGE SCALE GENOMIC DNA]</scope>
    <source>
        <strain evidence="11">sapolanicus</strain>
    </source>
</reference>
<dbReference type="HOGENOM" id="CLU_089696_2_1_9"/>
<evidence type="ECO:0000256" key="4">
    <source>
        <dbReference type="ARBA" id="ARBA00022832"/>
    </source>
</evidence>
<dbReference type="GO" id="GO:0008897">
    <property type="term" value="F:holo-[acyl-carrier-protein] synthase activity"/>
    <property type="evidence" value="ECO:0007669"/>
    <property type="project" value="UniProtKB-UniRule"/>
</dbReference>
<name>E4RJ76_HALHG</name>
<feature type="domain" description="4'-phosphopantetheinyl transferase" evidence="9">
    <location>
        <begin position="5"/>
        <end position="102"/>
    </location>
</feature>
<organism evidence="10 11">
    <name type="scientific">Halanaerobium hydrogeniformans</name>
    <name type="common">Halanaerobium sp. (strain sapolanicus)</name>
    <dbReference type="NCBI Taxonomy" id="656519"/>
    <lineage>
        <taxon>Bacteria</taxon>
        <taxon>Bacillati</taxon>
        <taxon>Bacillota</taxon>
        <taxon>Clostridia</taxon>
        <taxon>Halanaerobiales</taxon>
        <taxon>Halanaerobiaceae</taxon>
        <taxon>Halanaerobium</taxon>
    </lineage>
</organism>
<keyword evidence="4 8" id="KW-0276">Fatty acid metabolism</keyword>
<evidence type="ECO:0000313" key="11">
    <source>
        <dbReference type="Proteomes" id="UP000007434"/>
    </source>
</evidence>
<proteinExistence type="inferred from homology"/>
<feature type="binding site" evidence="8">
    <location>
        <position position="57"/>
    </location>
    <ligand>
        <name>Mg(2+)</name>
        <dbReference type="ChEBI" id="CHEBI:18420"/>
    </ligand>
</feature>
<dbReference type="HAMAP" id="MF_00101">
    <property type="entry name" value="AcpS"/>
    <property type="match status" value="1"/>
</dbReference>
<dbReference type="OrthoDB" id="517356at2"/>
<evidence type="ECO:0000259" key="9">
    <source>
        <dbReference type="Pfam" id="PF01648"/>
    </source>
</evidence>
<dbReference type="GO" id="GO:0000287">
    <property type="term" value="F:magnesium ion binding"/>
    <property type="evidence" value="ECO:0007669"/>
    <property type="project" value="UniProtKB-UniRule"/>
</dbReference>
<keyword evidence="8" id="KW-0963">Cytoplasm</keyword>
<feature type="binding site" evidence="8">
    <location>
        <position position="8"/>
    </location>
    <ligand>
        <name>Mg(2+)</name>
        <dbReference type="ChEBI" id="CHEBI:18420"/>
    </ligand>
</feature>
<dbReference type="SUPFAM" id="SSF56214">
    <property type="entry name" value="4'-phosphopantetheinyl transferase"/>
    <property type="match status" value="1"/>
</dbReference>
<dbReference type="AlphaFoldDB" id="E4RJ76"/>
<keyword evidence="1 8" id="KW-0444">Lipid biosynthesis</keyword>
<evidence type="ECO:0000256" key="1">
    <source>
        <dbReference type="ARBA" id="ARBA00022516"/>
    </source>
</evidence>
<keyword evidence="11" id="KW-1185">Reference proteome</keyword>
<dbReference type="STRING" id="656519.Halsa_1878"/>
<evidence type="ECO:0000256" key="7">
    <source>
        <dbReference type="ARBA" id="ARBA00023160"/>
    </source>
</evidence>
<dbReference type="InterPro" id="IPR037143">
    <property type="entry name" value="4-PPantetheinyl_Trfase_dom_sf"/>
</dbReference>
<evidence type="ECO:0000256" key="2">
    <source>
        <dbReference type="ARBA" id="ARBA00022679"/>
    </source>
</evidence>
<comment type="similarity">
    <text evidence="8">Belongs to the P-Pant transferase superfamily. AcpS family.</text>
</comment>
<keyword evidence="5 8" id="KW-0460">Magnesium</keyword>
<keyword evidence="2 8" id="KW-0808">Transferase</keyword>
<dbReference type="InterPro" id="IPR002582">
    <property type="entry name" value="ACPS"/>
</dbReference>
<dbReference type="Pfam" id="PF01648">
    <property type="entry name" value="ACPS"/>
    <property type="match status" value="1"/>
</dbReference>
<dbReference type="EMBL" id="CP002304">
    <property type="protein sequence ID" value="ADQ15296.1"/>
    <property type="molecule type" value="Genomic_DNA"/>
</dbReference>
<comment type="cofactor">
    <cofactor evidence="8">
        <name>Mg(2+)</name>
        <dbReference type="ChEBI" id="CHEBI:18420"/>
    </cofactor>
</comment>
<sequence>MIIGTGIDIVKNQRIEKLINKYGDRFLNKIYLAAEIEYCGKHSDYAASYAARFAAKEAFLKALGTGLRNNSWQDIEIINNDLGKPEVNLYNKTAEQAENLNVKSIFLSISHEKEFSIAQIILEGA</sequence>
<accession>E4RJ76</accession>
<dbReference type="NCBIfam" id="TIGR00516">
    <property type="entry name" value="acpS"/>
    <property type="match status" value="1"/>
</dbReference>
<reference evidence="10 11" key="2">
    <citation type="journal article" date="2011" name="J. Bacteriol.">
        <title>Complete Genome Sequence of the Haloalkaliphilic, Hydrogen Producing Halanaerobium hydrogenoformans.</title>
        <authorList>
            <person name="Brown S.D."/>
            <person name="Begemann M.B."/>
            <person name="Mormile M.R."/>
            <person name="Wall J.D."/>
            <person name="Han C.S."/>
            <person name="Goodwin L.A."/>
            <person name="Pitluck S."/>
            <person name="Land M.L."/>
            <person name="Hauser L.J."/>
            <person name="Elias D.A."/>
        </authorList>
    </citation>
    <scope>NUCLEOTIDE SEQUENCE [LARGE SCALE GENOMIC DNA]</scope>
    <source>
        <strain evidence="11">sapolanicus</strain>
    </source>
</reference>